<dbReference type="InterPro" id="IPR042774">
    <property type="entry name" value="UBXN6_PUB"/>
</dbReference>
<dbReference type="InterPro" id="IPR036339">
    <property type="entry name" value="PUB-like_dom_sf"/>
</dbReference>
<comment type="caution">
    <text evidence="3">The sequence shown here is derived from an EMBL/GenBank/DDBJ whole genome shotgun (WGS) entry which is preliminary data.</text>
</comment>
<evidence type="ECO:0000259" key="2">
    <source>
        <dbReference type="Pfam" id="PF09409"/>
    </source>
</evidence>
<dbReference type="EMBL" id="JAFNEN010000606">
    <property type="protein sequence ID" value="KAG8179717.1"/>
    <property type="molecule type" value="Genomic_DNA"/>
</dbReference>
<dbReference type="AlphaFoldDB" id="A0AAV6U6N9"/>
<dbReference type="CDD" id="cd10460">
    <property type="entry name" value="PUB_UBXD1"/>
    <property type="match status" value="1"/>
</dbReference>
<evidence type="ECO:0000256" key="1">
    <source>
        <dbReference type="SAM" id="MobiDB-lite"/>
    </source>
</evidence>
<name>A0AAV6U6N9_9ARAC</name>
<dbReference type="PANTHER" id="PTHR23153">
    <property type="entry name" value="UBX-RELATED"/>
    <property type="match status" value="1"/>
</dbReference>
<proteinExistence type="predicted"/>
<dbReference type="GO" id="GO:0005737">
    <property type="term" value="C:cytoplasm"/>
    <property type="evidence" value="ECO:0007669"/>
    <property type="project" value="TreeGrafter"/>
</dbReference>
<feature type="compositionally biased region" description="Polar residues" evidence="1">
    <location>
        <begin position="67"/>
        <end position="79"/>
    </location>
</feature>
<dbReference type="PANTHER" id="PTHR23153:SF38">
    <property type="entry name" value="UBX DOMAIN-CONTAINING PROTEIN 6"/>
    <property type="match status" value="1"/>
</dbReference>
<protein>
    <recommendedName>
        <fullName evidence="2">PUB domain-containing protein</fullName>
    </recommendedName>
</protein>
<sequence>MSAIKEFFKKKKSEIKFRTAGPGHRLDQSGASSSGQNQPVTAQPTRQQFSEEARKAGAAALARVEQKQQNTNWSSQATKAQARKEIELENARAKEAPAPKTNIVIEDACPTLTVSGVYFNCPLIGPEVLPRNEIKERIKEFLYEQVEQERGLTACLIIHTVNENKEKVRIGIETLARYLTNILDNPTEDKYRKIRINNKVFQERIINLEGAFDFLKAAGFNRQLDGEEEYFVFEETLLEDIDNLQMLKEALLSAEPILPTLDRNLKVLKPSEGASPIKLPNAFFNLTAEELKREQEAKSENVELLTQLRTKAMRERDGKREIHMYKYTLVRIRLPNGIIMQANDLRLSAFCSGERLKSVDFAAKPFSHRRYRWSPNLSYFG</sequence>
<dbReference type="Proteomes" id="UP000827092">
    <property type="component" value="Unassembled WGS sequence"/>
</dbReference>
<accession>A0AAV6U6N9</accession>
<evidence type="ECO:0000313" key="3">
    <source>
        <dbReference type="EMBL" id="KAG8179717.1"/>
    </source>
</evidence>
<dbReference type="SMART" id="SM00580">
    <property type="entry name" value="PUG"/>
    <property type="match status" value="1"/>
</dbReference>
<evidence type="ECO:0000313" key="4">
    <source>
        <dbReference type="Proteomes" id="UP000827092"/>
    </source>
</evidence>
<dbReference type="Pfam" id="PF09409">
    <property type="entry name" value="PUB"/>
    <property type="match status" value="1"/>
</dbReference>
<gene>
    <name evidence="3" type="ORF">JTE90_006622</name>
</gene>
<keyword evidence="4" id="KW-1185">Reference proteome</keyword>
<dbReference type="SUPFAM" id="SSF143503">
    <property type="entry name" value="PUG domain-like"/>
    <property type="match status" value="1"/>
</dbReference>
<organism evidence="3 4">
    <name type="scientific">Oedothorax gibbosus</name>
    <dbReference type="NCBI Taxonomy" id="931172"/>
    <lineage>
        <taxon>Eukaryota</taxon>
        <taxon>Metazoa</taxon>
        <taxon>Ecdysozoa</taxon>
        <taxon>Arthropoda</taxon>
        <taxon>Chelicerata</taxon>
        <taxon>Arachnida</taxon>
        <taxon>Araneae</taxon>
        <taxon>Araneomorphae</taxon>
        <taxon>Entelegynae</taxon>
        <taxon>Araneoidea</taxon>
        <taxon>Linyphiidae</taxon>
        <taxon>Erigoninae</taxon>
        <taxon>Oedothorax</taxon>
    </lineage>
</organism>
<dbReference type="InterPro" id="IPR018997">
    <property type="entry name" value="PUB_domain"/>
</dbReference>
<dbReference type="Gene3D" id="1.20.58.2190">
    <property type="match status" value="1"/>
</dbReference>
<feature type="domain" description="PUB" evidence="2">
    <location>
        <begin position="165"/>
        <end position="245"/>
    </location>
</feature>
<reference evidence="3 4" key="1">
    <citation type="journal article" date="2022" name="Nat. Ecol. Evol.">
        <title>A masculinizing supergene underlies an exaggerated male reproductive morph in a spider.</title>
        <authorList>
            <person name="Hendrickx F."/>
            <person name="De Corte Z."/>
            <person name="Sonet G."/>
            <person name="Van Belleghem S.M."/>
            <person name="Kostlbacher S."/>
            <person name="Vangestel C."/>
        </authorList>
    </citation>
    <scope>NUCLEOTIDE SEQUENCE [LARGE SCALE GENOMIC DNA]</scope>
    <source>
        <strain evidence="3">W744_W776</strain>
    </source>
</reference>
<feature type="compositionally biased region" description="Polar residues" evidence="1">
    <location>
        <begin position="29"/>
        <end position="48"/>
    </location>
</feature>
<feature type="region of interest" description="Disordered" evidence="1">
    <location>
        <begin position="12"/>
        <end position="81"/>
    </location>
</feature>